<dbReference type="eggNOG" id="COG1403">
    <property type="taxonomic scope" value="Bacteria"/>
</dbReference>
<dbReference type="AlphaFoldDB" id="A1ZSQ4"/>
<evidence type="ECO:0000313" key="1">
    <source>
        <dbReference type="EMBL" id="EAY26634.1"/>
    </source>
</evidence>
<accession>A1ZSQ4</accession>
<evidence type="ECO:0000313" key="2">
    <source>
        <dbReference type="Proteomes" id="UP000004095"/>
    </source>
</evidence>
<comment type="caution">
    <text evidence="1">The sequence shown here is derived from an EMBL/GenBank/DDBJ whole genome shotgun (WGS) entry which is preliminary data.</text>
</comment>
<gene>
    <name evidence="1" type="ORF">M23134_06163</name>
</gene>
<dbReference type="RefSeq" id="WP_002700667.1">
    <property type="nucleotide sequence ID" value="NZ_AAWS01000032.1"/>
</dbReference>
<organism evidence="1 2">
    <name type="scientific">Microscilla marina ATCC 23134</name>
    <dbReference type="NCBI Taxonomy" id="313606"/>
    <lineage>
        <taxon>Bacteria</taxon>
        <taxon>Pseudomonadati</taxon>
        <taxon>Bacteroidota</taxon>
        <taxon>Cytophagia</taxon>
        <taxon>Cytophagales</taxon>
        <taxon>Microscillaceae</taxon>
        <taxon>Microscilla</taxon>
    </lineage>
</organism>
<dbReference type="OrthoDB" id="9802640at2"/>
<keyword evidence="2" id="KW-1185">Reference proteome</keyword>
<reference evidence="1 2" key="1">
    <citation type="submission" date="2007-01" db="EMBL/GenBank/DDBJ databases">
        <authorList>
            <person name="Haygood M."/>
            <person name="Podell S."/>
            <person name="Anderson C."/>
            <person name="Hopkinson B."/>
            <person name="Roe K."/>
            <person name="Barbeau K."/>
            <person name="Gaasterland T."/>
            <person name="Ferriera S."/>
            <person name="Johnson J."/>
            <person name="Kravitz S."/>
            <person name="Beeson K."/>
            <person name="Sutton G."/>
            <person name="Rogers Y.-H."/>
            <person name="Friedman R."/>
            <person name="Frazier M."/>
            <person name="Venter J.C."/>
        </authorList>
    </citation>
    <scope>NUCLEOTIDE SEQUENCE [LARGE SCALE GENOMIC DNA]</scope>
    <source>
        <strain evidence="1 2">ATCC 23134</strain>
    </source>
</reference>
<dbReference type="PANTHER" id="PTHR37827">
    <property type="entry name" value="TUDOR DOMAIN-CONTAINING PROTEIN"/>
    <property type="match status" value="1"/>
</dbReference>
<dbReference type="Proteomes" id="UP000004095">
    <property type="component" value="Unassembled WGS sequence"/>
</dbReference>
<dbReference type="EMBL" id="AAWS01000032">
    <property type="protein sequence ID" value="EAY26634.1"/>
    <property type="molecule type" value="Genomic_DNA"/>
</dbReference>
<sequence>MTRIRYGDCEICGREKSLSFHHLIPCNLHKKKLFLRKFGKEEMKTRGLNLCRMCHSTIHKFFELKDLGLHYNTKDKLMENEKFANYVKWVKKQK</sequence>
<protein>
    <submittedName>
        <fullName evidence="1">YisB</fullName>
    </submittedName>
</protein>
<proteinExistence type="predicted"/>
<name>A1ZSQ4_MICM2</name>
<dbReference type="PANTHER" id="PTHR37827:SF1">
    <property type="entry name" value="HNH DOMAIN-CONTAINING PROTEIN"/>
    <property type="match status" value="1"/>
</dbReference>